<protein>
    <submittedName>
        <fullName evidence="5">ABC transporter</fullName>
    </submittedName>
</protein>
<keyword evidence="1" id="KW-0813">Transport</keyword>
<evidence type="ECO:0000259" key="4">
    <source>
        <dbReference type="PROSITE" id="PS50893"/>
    </source>
</evidence>
<proteinExistence type="predicted"/>
<dbReference type="PROSITE" id="PS00211">
    <property type="entry name" value="ABC_TRANSPORTER_1"/>
    <property type="match status" value="1"/>
</dbReference>
<keyword evidence="6" id="KW-1185">Reference proteome</keyword>
<dbReference type="RefSeq" id="WP_151705845.1">
    <property type="nucleotide sequence ID" value="NZ_BKZQ01000006.1"/>
</dbReference>
<dbReference type="InterPro" id="IPR017871">
    <property type="entry name" value="ABC_transporter-like_CS"/>
</dbReference>
<organism evidence="5 6">
    <name type="scientific">Weizmannia acidilactici</name>
    <dbReference type="NCBI Taxonomy" id="2607726"/>
    <lineage>
        <taxon>Bacteria</taxon>
        <taxon>Bacillati</taxon>
        <taxon>Bacillota</taxon>
        <taxon>Bacilli</taxon>
        <taxon>Bacillales</taxon>
        <taxon>Bacillaceae</taxon>
        <taxon>Heyndrickxia</taxon>
    </lineage>
</organism>
<evidence type="ECO:0000256" key="3">
    <source>
        <dbReference type="ARBA" id="ARBA00022840"/>
    </source>
</evidence>
<dbReference type="PANTHER" id="PTHR42781">
    <property type="entry name" value="SPERMIDINE/PUTRESCINE IMPORT ATP-BINDING PROTEIN POTA"/>
    <property type="match status" value="1"/>
</dbReference>
<dbReference type="InterPro" id="IPR027417">
    <property type="entry name" value="P-loop_NTPase"/>
</dbReference>
<name>A0A5J4JG11_9BACI</name>
<dbReference type="InterPro" id="IPR003593">
    <property type="entry name" value="AAA+_ATPase"/>
</dbReference>
<keyword evidence="2" id="KW-0547">Nucleotide-binding</keyword>
<sequence length="340" mass="37912">MLLVKIKKTLPRFALDVDFQALPGITGILGPSGSGKSLTLQCIAGLKNPDAGHIEVNGRVIFDREKNIRVKTRFRKAGYMFQHYALFPHLTVKQNLAFGLKGRTKKEIEEKTAAFLKKIKLEGYENCYPNELSGGQQQRVALARTLIREPDCLLLDEPFSAVDPDTKQYLMNEFLSFLKENFGGTVLLVTHNLEEANLLCDHFILYGNGKVLQAGPKQDVITRPESAVAAKIIGCRNILRVDRSWGSFCTIGGARIAVGIGKEARYLGIHAHYIEFADNADENAFDYRVTAIHQGIENCLVTVETPWFTVEAFVPPREIGSVLSGEKKLVLPKEHLMRLS</sequence>
<accession>A0A5J4JG11</accession>
<dbReference type="GO" id="GO:0005524">
    <property type="term" value="F:ATP binding"/>
    <property type="evidence" value="ECO:0007669"/>
    <property type="project" value="UniProtKB-KW"/>
</dbReference>
<evidence type="ECO:0000313" key="5">
    <source>
        <dbReference type="EMBL" id="GER69420.1"/>
    </source>
</evidence>
<dbReference type="InterPro" id="IPR003439">
    <property type="entry name" value="ABC_transporter-like_ATP-bd"/>
</dbReference>
<dbReference type="AlphaFoldDB" id="A0A5J4JG11"/>
<evidence type="ECO:0000256" key="1">
    <source>
        <dbReference type="ARBA" id="ARBA00022448"/>
    </source>
</evidence>
<feature type="domain" description="ABC transporter" evidence="4">
    <location>
        <begin position="1"/>
        <end position="233"/>
    </location>
</feature>
<dbReference type="InterPro" id="IPR050093">
    <property type="entry name" value="ABC_SmlMolc_Importer"/>
</dbReference>
<dbReference type="EMBL" id="BKZQ01000006">
    <property type="protein sequence ID" value="GER69420.1"/>
    <property type="molecule type" value="Genomic_DNA"/>
</dbReference>
<dbReference type="PROSITE" id="PS50893">
    <property type="entry name" value="ABC_TRANSPORTER_2"/>
    <property type="match status" value="1"/>
</dbReference>
<evidence type="ECO:0000256" key="2">
    <source>
        <dbReference type="ARBA" id="ARBA00022741"/>
    </source>
</evidence>
<dbReference type="Pfam" id="PF00005">
    <property type="entry name" value="ABC_tran"/>
    <property type="match status" value="1"/>
</dbReference>
<reference evidence="5 6" key="1">
    <citation type="submission" date="2019-09" db="EMBL/GenBank/DDBJ databases">
        <title>Draft genome sequence of Bacillus sp. JC-7.</title>
        <authorList>
            <person name="Tanaka N."/>
            <person name="Shiwa Y."/>
            <person name="Fujita N."/>
            <person name="Tanasupawat S."/>
        </authorList>
    </citation>
    <scope>NUCLEOTIDE SEQUENCE [LARGE SCALE GENOMIC DNA]</scope>
    <source>
        <strain evidence="5 6">JC-7</strain>
    </source>
</reference>
<dbReference type="SUPFAM" id="SSF52540">
    <property type="entry name" value="P-loop containing nucleoside triphosphate hydrolases"/>
    <property type="match status" value="1"/>
</dbReference>
<dbReference type="Proteomes" id="UP000391919">
    <property type="component" value="Unassembled WGS sequence"/>
</dbReference>
<dbReference type="SMART" id="SM00382">
    <property type="entry name" value="AAA"/>
    <property type="match status" value="1"/>
</dbReference>
<dbReference type="PANTHER" id="PTHR42781:SF4">
    <property type="entry name" value="SPERMIDINE_PUTRESCINE IMPORT ATP-BINDING PROTEIN POTA"/>
    <property type="match status" value="1"/>
</dbReference>
<dbReference type="Gene3D" id="3.40.50.300">
    <property type="entry name" value="P-loop containing nucleotide triphosphate hydrolases"/>
    <property type="match status" value="1"/>
</dbReference>
<dbReference type="GO" id="GO:0016887">
    <property type="term" value="F:ATP hydrolysis activity"/>
    <property type="evidence" value="ECO:0007669"/>
    <property type="project" value="InterPro"/>
</dbReference>
<comment type="caution">
    <text evidence="5">The sequence shown here is derived from an EMBL/GenBank/DDBJ whole genome shotgun (WGS) entry which is preliminary data.</text>
</comment>
<gene>
    <name evidence="5" type="primary">modC</name>
    <name evidence="5" type="ORF">BpJC7_07230</name>
</gene>
<keyword evidence="3" id="KW-0067">ATP-binding</keyword>
<evidence type="ECO:0000313" key="6">
    <source>
        <dbReference type="Proteomes" id="UP000391919"/>
    </source>
</evidence>